<sequence>MCAISRRRFLVTGTAAGATAAFTLGMRPLDGVANAEDAGDVVLGKWETRSLSGVGNNQLHPDWGLAGTVYPRVAPANYSDGRGEQVFGPNPRYVSNRVFNDTGVHLYSERNVSAWAFVWGQFLDHTFAMRLGRRQTGEPGETANIPVDANDPIDKYPNNLGVLFFERSIPAAGTGETNPREQINQISSYIDASAVYGTSASRLNWLREGPADGNPEHEGARLLMPGNHLPRKRSRGNVDTAPTMVQGSQPDPGAPVVTGDQRSNENPMLNAVQTLFAREHNRIVALLPKSMSEQDRFQIARAVVIAEQQYITYNEFLPSMGVKLPRYAGYNPGVDTGISNEFATVGYRAHSLIRNDIHIETDAGRYSKATIEELRALGLTVNVAHGKAHMVLPLAEKTMFNPDLVEKVQLGPLLHGIGLKPHVKNDELIGDMLRSFVFELEPGVHGVNDLAAVDIQRGRDHGIPTYNQLRVAYGLPVKKSFRSITGEHTEEFRSTGLTPGDEINDPRSLEYTALYDIHGKRTTVEADNATKGVRRSTLAARLKAIYGSVDKVDAFVGMVAERHLPGSQFGELQLAIWRKQYAALRDGDRFFYANYSLLDHVKRAYGIDYRKSLGDLIALNTGMPRESLAPNVFFAQGTQHSFTAPSDADAADAVSPAVLGGAAAGGSAVAASKNAKPWHCGRAEV</sequence>
<dbReference type="HOGENOM" id="CLU_429533_0_0_11"/>
<dbReference type="InterPro" id="IPR006311">
    <property type="entry name" value="TAT_signal"/>
</dbReference>
<evidence type="ECO:0000313" key="6">
    <source>
        <dbReference type="Proteomes" id="UP000028492"/>
    </source>
</evidence>
<dbReference type="eggNOG" id="COG2373">
    <property type="taxonomic scope" value="Bacteria"/>
</dbReference>
<keyword evidence="4" id="KW-0732">Signal</keyword>
<gene>
    <name evidence="5" type="ORF">AJAP_16310</name>
</gene>
<dbReference type="KEGG" id="aja:AJAP_16310"/>
<evidence type="ECO:0000256" key="1">
    <source>
        <dbReference type="ARBA" id="ARBA00004613"/>
    </source>
</evidence>
<keyword evidence="3" id="KW-0325">Glycoprotein</keyword>
<dbReference type="Gene3D" id="1.10.640.10">
    <property type="entry name" value="Haem peroxidase domain superfamily, animal type"/>
    <property type="match status" value="1"/>
</dbReference>
<dbReference type="InterPro" id="IPR037120">
    <property type="entry name" value="Haem_peroxidase_sf_animal"/>
</dbReference>
<accession>A0A075V0W3</accession>
<dbReference type="EMBL" id="CP008953">
    <property type="protein sequence ID" value="AIG76135.1"/>
    <property type="molecule type" value="Genomic_DNA"/>
</dbReference>
<reference evidence="5 6" key="1">
    <citation type="journal article" date="2014" name="J. Biotechnol.">
        <title>Complete genome sequence of the actinobacterium Amycolatopsis japonica MG417-CF17(T) (=DSM 44213T) producing (S,S)-N,N'-ethylenediaminedisuccinic acid.</title>
        <authorList>
            <person name="Stegmann E."/>
            <person name="Albersmeier A."/>
            <person name="Spohn M."/>
            <person name="Gert H."/>
            <person name="Weber T."/>
            <person name="Wohlleben W."/>
            <person name="Kalinowski J."/>
            <person name="Ruckert C."/>
        </authorList>
    </citation>
    <scope>NUCLEOTIDE SEQUENCE [LARGE SCALE GENOMIC DNA]</scope>
    <source>
        <strain evidence="6">MG417-CF17 (DSM 44213)</strain>
    </source>
</reference>
<dbReference type="STRING" id="208439.AJAP_16310"/>
<dbReference type="SUPFAM" id="SSF48113">
    <property type="entry name" value="Heme-dependent peroxidases"/>
    <property type="match status" value="1"/>
</dbReference>
<protein>
    <recommendedName>
        <fullName evidence="7">Peroxidase</fullName>
    </recommendedName>
</protein>
<name>A0A075V0W3_9PSEU</name>
<evidence type="ECO:0000256" key="2">
    <source>
        <dbReference type="ARBA" id="ARBA00022525"/>
    </source>
</evidence>
<dbReference type="PRINTS" id="PR00457">
    <property type="entry name" value="ANPEROXIDASE"/>
</dbReference>
<proteinExistence type="predicted"/>
<keyword evidence="2" id="KW-0964">Secreted</keyword>
<dbReference type="PROSITE" id="PS51318">
    <property type="entry name" value="TAT"/>
    <property type="match status" value="1"/>
</dbReference>
<evidence type="ECO:0000313" key="5">
    <source>
        <dbReference type="EMBL" id="AIG76135.1"/>
    </source>
</evidence>
<dbReference type="GO" id="GO:0006979">
    <property type="term" value="P:response to oxidative stress"/>
    <property type="evidence" value="ECO:0007669"/>
    <property type="project" value="InterPro"/>
</dbReference>
<evidence type="ECO:0000256" key="4">
    <source>
        <dbReference type="SAM" id="SignalP"/>
    </source>
</evidence>
<dbReference type="Proteomes" id="UP000028492">
    <property type="component" value="Chromosome"/>
</dbReference>
<dbReference type="PROSITE" id="PS50292">
    <property type="entry name" value="PEROXIDASE_3"/>
    <property type="match status" value="1"/>
</dbReference>
<dbReference type="PANTHER" id="PTHR11475">
    <property type="entry name" value="OXIDASE/PEROXIDASE"/>
    <property type="match status" value="1"/>
</dbReference>
<dbReference type="InterPro" id="IPR010255">
    <property type="entry name" value="Haem_peroxidase_sf"/>
</dbReference>
<keyword evidence="6" id="KW-1185">Reference proteome</keyword>
<dbReference type="InterPro" id="IPR019791">
    <property type="entry name" value="Haem_peroxidase_animal"/>
</dbReference>
<feature type="signal peptide" evidence="4">
    <location>
        <begin position="1"/>
        <end position="20"/>
    </location>
</feature>
<dbReference type="PANTHER" id="PTHR11475:SF4">
    <property type="entry name" value="CHORION PEROXIDASE"/>
    <property type="match status" value="1"/>
</dbReference>
<dbReference type="Pfam" id="PF03098">
    <property type="entry name" value="An_peroxidase"/>
    <property type="match status" value="2"/>
</dbReference>
<dbReference type="GO" id="GO:0005576">
    <property type="term" value="C:extracellular region"/>
    <property type="evidence" value="ECO:0007669"/>
    <property type="project" value="UniProtKB-SubCell"/>
</dbReference>
<evidence type="ECO:0000256" key="3">
    <source>
        <dbReference type="ARBA" id="ARBA00023180"/>
    </source>
</evidence>
<organism evidence="5 6">
    <name type="scientific">Amycolatopsis japonica</name>
    <dbReference type="NCBI Taxonomy" id="208439"/>
    <lineage>
        <taxon>Bacteria</taxon>
        <taxon>Bacillati</taxon>
        <taxon>Actinomycetota</taxon>
        <taxon>Actinomycetes</taxon>
        <taxon>Pseudonocardiales</taxon>
        <taxon>Pseudonocardiaceae</taxon>
        <taxon>Amycolatopsis</taxon>
        <taxon>Amycolatopsis japonica group</taxon>
    </lineage>
</organism>
<comment type="subcellular location">
    <subcellularLocation>
        <location evidence="1">Secreted</location>
    </subcellularLocation>
</comment>
<dbReference type="InterPro" id="IPR019546">
    <property type="entry name" value="TAT_signal_bac_arc"/>
</dbReference>
<feature type="chain" id="PRO_5001710619" description="Peroxidase" evidence="4">
    <location>
        <begin position="21"/>
        <end position="685"/>
    </location>
</feature>
<dbReference type="NCBIfam" id="TIGR01409">
    <property type="entry name" value="TAT_signal_seq"/>
    <property type="match status" value="1"/>
</dbReference>
<dbReference type="GO" id="GO:0020037">
    <property type="term" value="F:heme binding"/>
    <property type="evidence" value="ECO:0007669"/>
    <property type="project" value="InterPro"/>
</dbReference>
<dbReference type="GO" id="GO:0004601">
    <property type="term" value="F:peroxidase activity"/>
    <property type="evidence" value="ECO:0007669"/>
    <property type="project" value="InterPro"/>
</dbReference>
<evidence type="ECO:0008006" key="7">
    <source>
        <dbReference type="Google" id="ProtNLM"/>
    </source>
</evidence>
<dbReference type="AlphaFoldDB" id="A0A075V0W3"/>